<keyword evidence="3" id="KW-1185">Reference proteome</keyword>
<reference evidence="2 3" key="1">
    <citation type="submission" date="2024-01" db="EMBL/GenBank/DDBJ databases">
        <authorList>
            <person name="Allen C."/>
            <person name="Tagirdzhanova G."/>
        </authorList>
    </citation>
    <scope>NUCLEOTIDE SEQUENCE [LARGE SCALE GENOMIC DNA]</scope>
</reference>
<sequence length="82" mass="8451">MATNDKPAPTGSSQASTSKPTTTHGSAGSEALRRAYAKYNVHPTISNPAAVRHKVSSGDHATEDPAKESDSKNAKEGGSESK</sequence>
<dbReference type="Proteomes" id="UP001642482">
    <property type="component" value="Unassembled WGS sequence"/>
</dbReference>
<protein>
    <submittedName>
        <fullName evidence="2">Uncharacterized protein</fullName>
    </submittedName>
</protein>
<feature type="compositionally biased region" description="Basic and acidic residues" evidence="1">
    <location>
        <begin position="56"/>
        <end position="82"/>
    </location>
</feature>
<evidence type="ECO:0000313" key="2">
    <source>
        <dbReference type="EMBL" id="CAK7237648.1"/>
    </source>
</evidence>
<name>A0ABP0D0U2_9PEZI</name>
<feature type="compositionally biased region" description="Polar residues" evidence="1">
    <location>
        <begin position="10"/>
        <end position="26"/>
    </location>
</feature>
<dbReference type="EMBL" id="CAWUHD010000187">
    <property type="protein sequence ID" value="CAK7237648.1"/>
    <property type="molecule type" value="Genomic_DNA"/>
</dbReference>
<feature type="region of interest" description="Disordered" evidence="1">
    <location>
        <begin position="1"/>
        <end position="82"/>
    </location>
</feature>
<accession>A0ABP0D0U2</accession>
<gene>
    <name evidence="2" type="ORF">SEUCBS140593_010052</name>
</gene>
<comment type="caution">
    <text evidence="2">The sequence shown here is derived from an EMBL/GenBank/DDBJ whole genome shotgun (WGS) entry which is preliminary data.</text>
</comment>
<evidence type="ECO:0000256" key="1">
    <source>
        <dbReference type="SAM" id="MobiDB-lite"/>
    </source>
</evidence>
<organism evidence="2 3">
    <name type="scientific">Sporothrix eucalyptigena</name>
    <dbReference type="NCBI Taxonomy" id="1812306"/>
    <lineage>
        <taxon>Eukaryota</taxon>
        <taxon>Fungi</taxon>
        <taxon>Dikarya</taxon>
        <taxon>Ascomycota</taxon>
        <taxon>Pezizomycotina</taxon>
        <taxon>Sordariomycetes</taxon>
        <taxon>Sordariomycetidae</taxon>
        <taxon>Ophiostomatales</taxon>
        <taxon>Ophiostomataceae</taxon>
        <taxon>Sporothrix</taxon>
    </lineage>
</organism>
<evidence type="ECO:0000313" key="3">
    <source>
        <dbReference type="Proteomes" id="UP001642482"/>
    </source>
</evidence>
<proteinExistence type="predicted"/>